<dbReference type="InterPro" id="IPR013785">
    <property type="entry name" value="Aldolase_TIM"/>
</dbReference>
<dbReference type="Gene3D" id="3.20.20.70">
    <property type="entry name" value="Aldolase class I"/>
    <property type="match status" value="1"/>
</dbReference>
<evidence type="ECO:0008006" key="2">
    <source>
        <dbReference type="Google" id="ProtNLM"/>
    </source>
</evidence>
<dbReference type="InterPro" id="IPR058240">
    <property type="entry name" value="rSAM_sf"/>
</dbReference>
<dbReference type="EMBL" id="FWDO01000008">
    <property type="protein sequence ID" value="SLM19944.1"/>
    <property type="molecule type" value="Genomic_DNA"/>
</dbReference>
<reference evidence="1" key="1">
    <citation type="submission" date="2017-02" db="EMBL/GenBank/DDBJ databases">
        <authorList>
            <person name="Regsiter A."/>
            <person name="William W."/>
        </authorList>
    </citation>
    <scope>NUCLEOTIDE SEQUENCE</scope>
    <source>
        <strain evidence="1">BdmA 4</strain>
    </source>
</reference>
<dbReference type="CDD" id="cd01335">
    <property type="entry name" value="Radical_SAM"/>
    <property type="match status" value="1"/>
</dbReference>
<accession>A0A3P3XUX9</accession>
<protein>
    <recommendedName>
        <fullName evidence="2">Radical SAM core domain-containing protein</fullName>
    </recommendedName>
</protein>
<dbReference type="AlphaFoldDB" id="A0A3P3XUX9"/>
<proteinExistence type="predicted"/>
<evidence type="ECO:0000313" key="1">
    <source>
        <dbReference type="EMBL" id="SLM19944.1"/>
    </source>
</evidence>
<sequence>MMMVRDTAARNKIAHSMYKIAEFAQNVKRCFFSLRTVRSVSSFHFVSHGIKLEVKEMNTQSSPQFLSPERHPRTGGRRTIVYPVLSRRARGLSLGINLFPDRKQCTYDCPYCEVPSFSNPGLALQPGEVTDALWKFFADDWPMYSARFELKDISLSGNGEPTLSPFLGEALDAAWGTLQGLAGPCSVAGEVPVVLITNSTGFLRPEVCEMLERFSRRAHLEVWAKLDGGLPYLHRMLSGSEFAYGRIADAIADFALHVPVKLQTMICRDSRSGALLFDTDGYLETLQSLLQRRAKVRAVQLYTVARMPAKPWVEALEDAELQTIARRVRGALPAEIGVECFGRTGYIE</sequence>
<gene>
    <name evidence="1" type="ORF">SPIRO4BDMA_80051</name>
</gene>
<name>A0A3P3XUX9_9SPIR</name>
<dbReference type="SUPFAM" id="SSF102114">
    <property type="entry name" value="Radical SAM enzymes"/>
    <property type="match status" value="1"/>
</dbReference>
<organism evidence="1">
    <name type="scientific">uncultured spirochete</name>
    <dbReference type="NCBI Taxonomy" id="156406"/>
    <lineage>
        <taxon>Bacteria</taxon>
        <taxon>Pseudomonadati</taxon>
        <taxon>Spirochaetota</taxon>
        <taxon>Spirochaetia</taxon>
        <taxon>Spirochaetales</taxon>
        <taxon>environmental samples</taxon>
    </lineage>
</organism>